<dbReference type="AlphaFoldDB" id="A0A376GV75"/>
<sequence>MQITSAASFLKNRSDNSLFFILADMNAHHTNQLHGLKKIIRLLPENRSSADFAVHQIFEQVSPLP</sequence>
<keyword evidence="2" id="KW-1185">Reference proteome</keyword>
<evidence type="ECO:0000313" key="2">
    <source>
        <dbReference type="Proteomes" id="UP000254807"/>
    </source>
</evidence>
<proteinExistence type="predicted"/>
<organism evidence="1 2">
    <name type="scientific">Enterococcus gallinarum</name>
    <dbReference type="NCBI Taxonomy" id="1353"/>
    <lineage>
        <taxon>Bacteria</taxon>
        <taxon>Bacillati</taxon>
        <taxon>Bacillota</taxon>
        <taxon>Bacilli</taxon>
        <taxon>Lactobacillales</taxon>
        <taxon>Enterococcaceae</taxon>
        <taxon>Enterococcus</taxon>
    </lineage>
</organism>
<accession>A0A376GV75</accession>
<reference evidence="1 2" key="1">
    <citation type="submission" date="2018-06" db="EMBL/GenBank/DDBJ databases">
        <authorList>
            <consortium name="Pathogen Informatics"/>
            <person name="Doyle S."/>
        </authorList>
    </citation>
    <scope>NUCLEOTIDE SEQUENCE [LARGE SCALE GENOMIC DNA]</scope>
    <source>
        <strain evidence="1 2">NCTC12360</strain>
    </source>
</reference>
<evidence type="ECO:0000313" key="1">
    <source>
        <dbReference type="EMBL" id="STD81926.1"/>
    </source>
</evidence>
<name>A0A376GV75_ENTGA</name>
<dbReference type="Proteomes" id="UP000254807">
    <property type="component" value="Unassembled WGS sequence"/>
</dbReference>
<dbReference type="EMBL" id="UFYW01000001">
    <property type="protein sequence ID" value="STD81926.1"/>
    <property type="molecule type" value="Genomic_DNA"/>
</dbReference>
<gene>
    <name evidence="1" type="ORF">NCTC12360_00343</name>
</gene>
<protein>
    <submittedName>
        <fullName evidence="1">Uncharacterized protein</fullName>
    </submittedName>
</protein>